<name>A0A1V9XWU3_9ACAR</name>
<dbReference type="OrthoDB" id="6414878at2759"/>
<gene>
    <name evidence="2" type="ORF">BIW11_06763</name>
</gene>
<evidence type="ECO:0000256" key="1">
    <source>
        <dbReference type="SAM" id="Phobius"/>
    </source>
</evidence>
<keyword evidence="1" id="KW-1133">Transmembrane helix</keyword>
<dbReference type="STRING" id="418985.A0A1V9XWU3"/>
<dbReference type="InParanoid" id="A0A1V9XWU3"/>
<dbReference type="AlphaFoldDB" id="A0A1V9XWU3"/>
<evidence type="ECO:0000313" key="3">
    <source>
        <dbReference type="Proteomes" id="UP000192247"/>
    </source>
</evidence>
<sequence length="162" mass="17685">CFFWGVAFLAGGFSLIAVRFWVVGTPGPQWAILYAALQRPVWSLAIGWLLFACCSGHGGIISTVLGCRQLVPLSRLSYAVYLCHAYVLYANSRAIHERKEASHFSIFRDAAAVLLFSTVLALAVAALFEAPIVAIQRIVLRRICKDTAGPPDRPVILKISPV</sequence>
<feature type="transmembrane region" description="Helical" evidence="1">
    <location>
        <begin position="110"/>
        <end position="135"/>
    </location>
</feature>
<dbReference type="InterPro" id="IPR052728">
    <property type="entry name" value="O2_lipid_transport_reg"/>
</dbReference>
<dbReference type="PANTHER" id="PTHR11161">
    <property type="entry name" value="O-ACYLTRANSFERASE"/>
    <property type="match status" value="1"/>
</dbReference>
<proteinExistence type="predicted"/>
<dbReference type="Proteomes" id="UP000192247">
    <property type="component" value="Unassembled WGS sequence"/>
</dbReference>
<feature type="non-terminal residue" evidence="2">
    <location>
        <position position="1"/>
    </location>
</feature>
<keyword evidence="1" id="KW-0812">Transmembrane</keyword>
<accession>A0A1V9XWU3</accession>
<organism evidence="2 3">
    <name type="scientific">Tropilaelaps mercedesae</name>
    <dbReference type="NCBI Taxonomy" id="418985"/>
    <lineage>
        <taxon>Eukaryota</taxon>
        <taxon>Metazoa</taxon>
        <taxon>Ecdysozoa</taxon>
        <taxon>Arthropoda</taxon>
        <taxon>Chelicerata</taxon>
        <taxon>Arachnida</taxon>
        <taxon>Acari</taxon>
        <taxon>Parasitiformes</taxon>
        <taxon>Mesostigmata</taxon>
        <taxon>Gamasina</taxon>
        <taxon>Dermanyssoidea</taxon>
        <taxon>Laelapidae</taxon>
        <taxon>Tropilaelaps</taxon>
    </lineage>
</organism>
<feature type="transmembrane region" description="Helical" evidence="1">
    <location>
        <begin position="41"/>
        <end position="61"/>
    </location>
</feature>
<evidence type="ECO:0000313" key="2">
    <source>
        <dbReference type="EMBL" id="OQR77902.1"/>
    </source>
</evidence>
<reference evidence="2 3" key="1">
    <citation type="journal article" date="2017" name="Gigascience">
        <title>Draft genome of the honey bee ectoparasitic mite, Tropilaelaps mercedesae, is shaped by the parasitic life history.</title>
        <authorList>
            <person name="Dong X."/>
            <person name="Armstrong S.D."/>
            <person name="Xia D."/>
            <person name="Makepeace B.L."/>
            <person name="Darby A.C."/>
            <person name="Kadowaki T."/>
        </authorList>
    </citation>
    <scope>NUCLEOTIDE SEQUENCE [LARGE SCALE GENOMIC DNA]</scope>
    <source>
        <strain evidence="2">Wuxi-XJTLU</strain>
    </source>
</reference>
<keyword evidence="3" id="KW-1185">Reference proteome</keyword>
<dbReference type="PANTHER" id="PTHR11161:SF0">
    <property type="entry name" value="O-ACYLTRANSFERASE LIKE PROTEIN"/>
    <property type="match status" value="1"/>
</dbReference>
<keyword evidence="1" id="KW-0472">Membrane</keyword>
<feature type="transmembrane region" description="Helical" evidence="1">
    <location>
        <begin position="73"/>
        <end position="90"/>
    </location>
</feature>
<dbReference type="EMBL" id="MNPL01002889">
    <property type="protein sequence ID" value="OQR77902.1"/>
    <property type="molecule type" value="Genomic_DNA"/>
</dbReference>
<protein>
    <submittedName>
        <fullName evidence="2">Nose resistant to fluoxetine protein 6-like</fullName>
    </submittedName>
</protein>
<comment type="caution">
    <text evidence="2">The sequence shown here is derived from an EMBL/GenBank/DDBJ whole genome shotgun (WGS) entry which is preliminary data.</text>
</comment>